<comment type="similarity">
    <text evidence="1 3">Belongs to the GcvH family.</text>
</comment>
<evidence type="ECO:0000256" key="1">
    <source>
        <dbReference type="ARBA" id="ARBA00009249"/>
    </source>
</evidence>
<evidence type="ECO:0000256" key="2">
    <source>
        <dbReference type="ARBA" id="ARBA00022823"/>
    </source>
</evidence>
<dbReference type="GO" id="GO:0005737">
    <property type="term" value="C:cytoplasm"/>
    <property type="evidence" value="ECO:0007669"/>
    <property type="project" value="TreeGrafter"/>
</dbReference>
<comment type="caution">
    <text evidence="6">The sequence shown here is derived from an EMBL/GenBank/DDBJ whole genome shotgun (WGS) entry which is preliminary data.</text>
</comment>
<dbReference type="EMBL" id="LGFO01000023">
    <property type="protein sequence ID" value="KUK36965.1"/>
    <property type="molecule type" value="Genomic_DNA"/>
</dbReference>
<dbReference type="PROSITE" id="PS00189">
    <property type="entry name" value="LIPOYL"/>
    <property type="match status" value="1"/>
</dbReference>
<evidence type="ECO:0000313" key="6">
    <source>
        <dbReference type="EMBL" id="KUK36965.1"/>
    </source>
</evidence>
<comment type="function">
    <text evidence="3">The glycine cleavage system catalyzes the degradation of glycine. The H protein shuttles the methylamine group of glycine from the P protein to the T protein.</text>
</comment>
<dbReference type="InterPro" id="IPR017453">
    <property type="entry name" value="GCV_H_sub"/>
</dbReference>
<evidence type="ECO:0000256" key="4">
    <source>
        <dbReference type="PIRSR" id="PIRSR617453-50"/>
    </source>
</evidence>
<dbReference type="CDD" id="cd06848">
    <property type="entry name" value="GCS_H"/>
    <property type="match status" value="1"/>
</dbReference>
<dbReference type="PATRIC" id="fig|85874.4.peg.1468"/>
<reference evidence="7" key="1">
    <citation type="journal article" date="2015" name="MBio">
        <title>Genome-Resolved Metagenomic Analysis Reveals Roles for Candidate Phyla and Other Microbial Community Members in Biogeochemical Transformations in Oil Reservoirs.</title>
        <authorList>
            <person name="Hu P."/>
            <person name="Tom L."/>
            <person name="Singh A."/>
            <person name="Thomas B.C."/>
            <person name="Baker B.J."/>
            <person name="Piceno Y.M."/>
            <person name="Andersen G.L."/>
            <person name="Banfield J.F."/>
        </authorList>
    </citation>
    <scope>NUCLEOTIDE SEQUENCE [LARGE SCALE GENOMIC DNA]</scope>
</reference>
<dbReference type="InterPro" id="IPR003016">
    <property type="entry name" value="2-oxoA_DH_lipoyl-BS"/>
</dbReference>
<feature type="domain" description="Lipoyl-binding" evidence="5">
    <location>
        <begin position="22"/>
        <end position="103"/>
    </location>
</feature>
<keyword evidence="2 3" id="KW-0450">Lipoyl</keyword>
<comment type="cofactor">
    <cofactor evidence="3">
        <name>(R)-lipoate</name>
        <dbReference type="ChEBI" id="CHEBI:83088"/>
    </cofactor>
    <text evidence="3">Binds 1 lipoyl cofactor covalently.</text>
</comment>
<dbReference type="InterPro" id="IPR033753">
    <property type="entry name" value="GCV_H/Fam206"/>
</dbReference>
<dbReference type="GO" id="GO:0019464">
    <property type="term" value="P:glycine decarboxylation via glycine cleavage system"/>
    <property type="evidence" value="ECO:0007669"/>
    <property type="project" value="UniProtKB-UniRule"/>
</dbReference>
<dbReference type="PROSITE" id="PS50968">
    <property type="entry name" value="BIOTINYL_LIPOYL"/>
    <property type="match status" value="1"/>
</dbReference>
<dbReference type="NCBIfam" id="NF002270">
    <property type="entry name" value="PRK01202.1"/>
    <property type="match status" value="1"/>
</dbReference>
<dbReference type="InterPro" id="IPR011053">
    <property type="entry name" value="Single_hybrid_motif"/>
</dbReference>
<evidence type="ECO:0000313" key="7">
    <source>
        <dbReference type="Proteomes" id="UP000053326"/>
    </source>
</evidence>
<dbReference type="Proteomes" id="UP000053326">
    <property type="component" value="Unassembled WGS sequence"/>
</dbReference>
<comment type="subunit">
    <text evidence="3">The glycine cleavage system is composed of four proteins: P, T, L and H.</text>
</comment>
<dbReference type="SUPFAM" id="SSF51230">
    <property type="entry name" value="Single hybrid motif"/>
    <property type="match status" value="1"/>
</dbReference>
<dbReference type="GO" id="GO:0009249">
    <property type="term" value="P:protein lipoylation"/>
    <property type="evidence" value="ECO:0007669"/>
    <property type="project" value="TreeGrafter"/>
</dbReference>
<dbReference type="HAMAP" id="MF_00272">
    <property type="entry name" value="GcvH"/>
    <property type="match status" value="1"/>
</dbReference>
<dbReference type="NCBIfam" id="TIGR00527">
    <property type="entry name" value="gcvH"/>
    <property type="match status" value="1"/>
</dbReference>
<dbReference type="GO" id="GO:0005960">
    <property type="term" value="C:glycine cleavage complex"/>
    <property type="evidence" value="ECO:0007669"/>
    <property type="project" value="InterPro"/>
</dbReference>
<proteinExistence type="inferred from homology"/>
<name>A0A101FH58_9THEO</name>
<gene>
    <name evidence="3" type="primary">gcvH</name>
    <name evidence="6" type="ORF">XD66_0334</name>
</gene>
<dbReference type="Gene3D" id="2.40.50.100">
    <property type="match status" value="1"/>
</dbReference>
<dbReference type="AlphaFoldDB" id="A0A101FH58"/>
<accession>A0A101FH58</accession>
<evidence type="ECO:0000259" key="5">
    <source>
        <dbReference type="PROSITE" id="PS50968"/>
    </source>
</evidence>
<organism evidence="6 7">
    <name type="scientific">Thermacetogenium phaeum</name>
    <dbReference type="NCBI Taxonomy" id="85874"/>
    <lineage>
        <taxon>Bacteria</taxon>
        <taxon>Bacillati</taxon>
        <taxon>Bacillota</taxon>
        <taxon>Clostridia</taxon>
        <taxon>Thermoanaerobacterales</taxon>
        <taxon>Thermoanaerobacteraceae</taxon>
        <taxon>Thermacetogenium</taxon>
    </lineage>
</organism>
<dbReference type="InterPro" id="IPR000089">
    <property type="entry name" value="Biotin_lipoyl"/>
</dbReference>
<dbReference type="Pfam" id="PF01597">
    <property type="entry name" value="GCV_H"/>
    <property type="match status" value="1"/>
</dbReference>
<dbReference type="PANTHER" id="PTHR11715:SF3">
    <property type="entry name" value="GLYCINE CLEAVAGE SYSTEM H PROTEIN-RELATED"/>
    <property type="match status" value="1"/>
</dbReference>
<protein>
    <recommendedName>
        <fullName evidence="3">Glycine cleavage system H protein</fullName>
    </recommendedName>
</protein>
<dbReference type="InterPro" id="IPR002930">
    <property type="entry name" value="GCV_H"/>
</dbReference>
<sequence>MEIKENYYYSEDHEWVRVEGDLAYIGITDYAQHHLGDIVFVELPEIDSEFAAGDTIGVIESVKAVADMHTPVSGTITGVNETLENEPETLNKDPYGQHIAVLKMSNPDELNNLMNAEQYAEFCEKAEE</sequence>
<dbReference type="PANTHER" id="PTHR11715">
    <property type="entry name" value="GLYCINE CLEAVAGE SYSTEM H PROTEIN"/>
    <property type="match status" value="1"/>
</dbReference>
<feature type="modified residue" description="N6-lipoyllysine" evidence="3 4">
    <location>
        <position position="63"/>
    </location>
</feature>
<evidence type="ECO:0000256" key="3">
    <source>
        <dbReference type="HAMAP-Rule" id="MF_00272"/>
    </source>
</evidence>